<reference evidence="2" key="1">
    <citation type="submission" date="2013-06" db="EMBL/GenBank/DDBJ databases">
        <authorList>
            <person name="Zhao Q."/>
        </authorList>
    </citation>
    <scope>NUCLEOTIDE SEQUENCE</scope>
    <source>
        <strain evidence="2">cv. W1943</strain>
    </source>
</reference>
<organism evidence="1 2">
    <name type="scientific">Oryza rufipogon</name>
    <name type="common">Brownbeard rice</name>
    <name type="synonym">Asian wild rice</name>
    <dbReference type="NCBI Taxonomy" id="4529"/>
    <lineage>
        <taxon>Eukaryota</taxon>
        <taxon>Viridiplantae</taxon>
        <taxon>Streptophyta</taxon>
        <taxon>Embryophyta</taxon>
        <taxon>Tracheophyta</taxon>
        <taxon>Spermatophyta</taxon>
        <taxon>Magnoliopsida</taxon>
        <taxon>Liliopsida</taxon>
        <taxon>Poales</taxon>
        <taxon>Poaceae</taxon>
        <taxon>BOP clade</taxon>
        <taxon>Oryzoideae</taxon>
        <taxon>Oryzeae</taxon>
        <taxon>Oryzinae</taxon>
        <taxon>Oryza</taxon>
    </lineage>
</organism>
<accession>A0A0E0PT38</accession>
<dbReference type="EnsemblPlants" id="ORUFI06G02160.1">
    <property type="protein sequence ID" value="ORUFI06G02160.1"/>
    <property type="gene ID" value="ORUFI06G02160"/>
</dbReference>
<evidence type="ECO:0000313" key="1">
    <source>
        <dbReference type="EnsemblPlants" id="ORUFI06G02160.1"/>
    </source>
</evidence>
<keyword evidence="2" id="KW-1185">Reference proteome</keyword>
<protein>
    <submittedName>
        <fullName evidence="1">Uncharacterized protein</fullName>
    </submittedName>
</protein>
<name>A0A0E0PT38_ORYRU</name>
<proteinExistence type="predicted"/>
<evidence type="ECO:0000313" key="2">
    <source>
        <dbReference type="Proteomes" id="UP000008022"/>
    </source>
</evidence>
<reference evidence="1" key="2">
    <citation type="submission" date="2015-06" db="UniProtKB">
        <authorList>
            <consortium name="EnsemblPlants"/>
        </authorList>
    </citation>
    <scope>IDENTIFICATION</scope>
</reference>
<dbReference type="AlphaFoldDB" id="A0A0E0PT38"/>
<dbReference type="Gramene" id="ORUFI06G02160.1">
    <property type="protein sequence ID" value="ORUFI06G02160.1"/>
    <property type="gene ID" value="ORUFI06G02160"/>
</dbReference>
<dbReference type="Proteomes" id="UP000008022">
    <property type="component" value="Unassembled WGS sequence"/>
</dbReference>
<sequence length="34" mass="4076">MISVRNLAHQLWVTYESSEQNQVEVEVKAECMWH</sequence>
<dbReference type="HOGENOM" id="CLU_3377868_0_0_1"/>